<evidence type="ECO:0000313" key="1">
    <source>
        <dbReference type="EMBL" id="KRY18646.1"/>
    </source>
</evidence>
<organism evidence="1 2">
    <name type="scientific">Trichinella patagoniensis</name>
    <dbReference type="NCBI Taxonomy" id="990121"/>
    <lineage>
        <taxon>Eukaryota</taxon>
        <taxon>Metazoa</taxon>
        <taxon>Ecdysozoa</taxon>
        <taxon>Nematoda</taxon>
        <taxon>Enoplea</taxon>
        <taxon>Dorylaimia</taxon>
        <taxon>Trichinellida</taxon>
        <taxon>Trichinellidae</taxon>
        <taxon>Trichinella</taxon>
    </lineage>
</organism>
<sequence>LTFLGCHFMDVAGSHPNIRHLPQYVYRRSFWTVKQYTSGTNLPAIKTWMVNICWYHSGTIFKRPDFVIGVESPAAGELEKVLEIFVPVFCTSPFQHFYTLETDQQFPNQQMHCSLLRGKFAEWSSIPPLPVA</sequence>
<proteinExistence type="predicted"/>
<name>A0A0V1A146_9BILA</name>
<comment type="caution">
    <text evidence="1">The sequence shown here is derived from an EMBL/GenBank/DDBJ whole genome shotgun (WGS) entry which is preliminary data.</text>
</comment>
<keyword evidence="2" id="KW-1185">Reference proteome</keyword>
<dbReference type="EMBL" id="JYDQ01000044">
    <property type="protein sequence ID" value="KRY18646.1"/>
    <property type="molecule type" value="Genomic_DNA"/>
</dbReference>
<feature type="non-terminal residue" evidence="1">
    <location>
        <position position="1"/>
    </location>
</feature>
<protein>
    <submittedName>
        <fullName evidence="1">Uncharacterized protein</fullName>
    </submittedName>
</protein>
<dbReference type="Proteomes" id="UP000054783">
    <property type="component" value="Unassembled WGS sequence"/>
</dbReference>
<accession>A0A0V1A146</accession>
<reference evidence="1 2" key="1">
    <citation type="submission" date="2015-01" db="EMBL/GenBank/DDBJ databases">
        <title>Evolution of Trichinella species and genotypes.</title>
        <authorList>
            <person name="Korhonen P.K."/>
            <person name="Edoardo P."/>
            <person name="Giuseppe L.R."/>
            <person name="Gasser R.B."/>
        </authorList>
    </citation>
    <scope>NUCLEOTIDE SEQUENCE [LARGE SCALE GENOMIC DNA]</scope>
    <source>
        <strain evidence="1">ISS2496</strain>
    </source>
</reference>
<dbReference type="AlphaFoldDB" id="A0A0V1A146"/>
<gene>
    <name evidence="1" type="ORF">T12_16506</name>
</gene>
<evidence type="ECO:0000313" key="2">
    <source>
        <dbReference type="Proteomes" id="UP000054783"/>
    </source>
</evidence>